<dbReference type="AlphaFoldDB" id="A0A5N8WMI9"/>
<dbReference type="SUPFAM" id="SSF53474">
    <property type="entry name" value="alpha/beta-Hydrolases"/>
    <property type="match status" value="1"/>
</dbReference>
<evidence type="ECO:0000259" key="5">
    <source>
        <dbReference type="Pfam" id="PF08386"/>
    </source>
</evidence>
<evidence type="ECO:0000256" key="4">
    <source>
        <dbReference type="SAM" id="MobiDB-lite"/>
    </source>
</evidence>
<dbReference type="GO" id="GO:0016787">
    <property type="term" value="F:hydrolase activity"/>
    <property type="evidence" value="ECO:0007669"/>
    <property type="project" value="UniProtKB-KW"/>
</dbReference>
<evidence type="ECO:0000256" key="2">
    <source>
        <dbReference type="ARBA" id="ARBA00022729"/>
    </source>
</evidence>
<dbReference type="EMBL" id="VMNX01000005">
    <property type="protein sequence ID" value="MPY47718.1"/>
    <property type="molecule type" value="Genomic_DNA"/>
</dbReference>
<sequence length="570" mass="59999">MYIRSCPRLPSSGTTTHARPDRRNRTLRTTTGFLLASALLISACSLGSSTSAASATGTAAARAAATGTTATGTPATGTPATSGTPVLKALPGATPSALTPYYGQKLTWRSCGGRGFECATVKAPLDYAQPGRGDVRLAVSRKKATGPGKRLGSLLLNPGGPGSAAVQYLQAYAGMAYPTAVRARYDLVAVDPRGVAGSEPVECLNGRRMDAYTQTDFTPDDRRETDELVAAFREFANGCGAHSARLLRHVSTVEAARDMDILRGVLGDKRLTYVGASYGTFLGATYAGLFPERVGRLVLDGAMDPSLPARKLNEDQTAGFETAFRSFARDCVRRSDCPLGDAGATPAQLGQNLRAFFARLDAKPIPARGSGGRALGESLATTGVVAAMYNEKSWPRLRQALTRAIDHKDGSGLLALSDGYYERGADGEYANLISANAAVNCLDSPSAFSTPEQARQALPAFEKASPVFGRFLTWASLGCAYWPVKPTGTPHRIEAKGAAPIVVVGTTRDPATPYHWARALASQLSSGRLLTYDGDGHTAYVRGSRCIDSAINTYLLDGTPPTSGKRCSQP</sequence>
<keyword evidence="3 6" id="KW-0378">Hydrolase</keyword>
<comment type="similarity">
    <text evidence="1">Belongs to the peptidase S33 family.</text>
</comment>
<gene>
    <name evidence="6" type="ORF">FPZ41_03570</name>
</gene>
<comment type="caution">
    <text evidence="6">The sequence shown here is derived from an EMBL/GenBank/DDBJ whole genome shotgun (WGS) entry which is preliminary data.</text>
</comment>
<proteinExistence type="inferred from homology"/>
<dbReference type="InterPro" id="IPR051601">
    <property type="entry name" value="Serine_prot/Carboxylest_S33"/>
</dbReference>
<name>A0A5N8WMI9_9ACTN</name>
<reference evidence="6 7" key="1">
    <citation type="submission" date="2019-09" db="EMBL/GenBank/DDBJ databases">
        <authorList>
            <person name="Duangmal K."/>
            <person name="Teo W.F.A."/>
            <person name="Lipun K."/>
        </authorList>
    </citation>
    <scope>NUCLEOTIDE SEQUENCE [LARGE SCALE GENOMIC DNA]</scope>
    <source>
        <strain evidence="6 7">K1PN6</strain>
    </source>
</reference>
<evidence type="ECO:0000256" key="1">
    <source>
        <dbReference type="ARBA" id="ARBA00010088"/>
    </source>
</evidence>
<feature type="domain" description="Peptidase S33 tripeptidyl aminopeptidase-like C-terminal" evidence="5">
    <location>
        <begin position="465"/>
        <end position="567"/>
    </location>
</feature>
<evidence type="ECO:0000256" key="3">
    <source>
        <dbReference type="ARBA" id="ARBA00022801"/>
    </source>
</evidence>
<dbReference type="Gene3D" id="3.40.50.1820">
    <property type="entry name" value="alpha/beta hydrolase"/>
    <property type="match status" value="1"/>
</dbReference>
<accession>A0A5N8WMI9</accession>
<evidence type="ECO:0000313" key="7">
    <source>
        <dbReference type="Proteomes" id="UP000373149"/>
    </source>
</evidence>
<dbReference type="PANTHER" id="PTHR43248:SF29">
    <property type="entry name" value="TRIPEPTIDYL AMINOPEPTIDASE"/>
    <property type="match status" value="1"/>
</dbReference>
<dbReference type="PANTHER" id="PTHR43248">
    <property type="entry name" value="2-SUCCINYL-6-HYDROXY-2,4-CYCLOHEXADIENE-1-CARBOXYLATE SYNTHASE"/>
    <property type="match status" value="1"/>
</dbReference>
<dbReference type="Pfam" id="PF08386">
    <property type="entry name" value="Abhydrolase_4"/>
    <property type="match status" value="1"/>
</dbReference>
<feature type="region of interest" description="Disordered" evidence="4">
    <location>
        <begin position="1"/>
        <end position="26"/>
    </location>
</feature>
<dbReference type="InterPro" id="IPR013595">
    <property type="entry name" value="Pept_S33_TAP-like_C"/>
</dbReference>
<dbReference type="RefSeq" id="WP_152858994.1">
    <property type="nucleotide sequence ID" value="NZ_VMNX01000005.1"/>
</dbReference>
<keyword evidence="2" id="KW-0732">Signal</keyword>
<organism evidence="6 7">
    <name type="scientific">Streptomyces acidicola</name>
    <dbReference type="NCBI Taxonomy" id="2596892"/>
    <lineage>
        <taxon>Bacteria</taxon>
        <taxon>Bacillati</taxon>
        <taxon>Actinomycetota</taxon>
        <taxon>Actinomycetes</taxon>
        <taxon>Kitasatosporales</taxon>
        <taxon>Streptomycetaceae</taxon>
        <taxon>Streptomyces</taxon>
    </lineage>
</organism>
<dbReference type="Proteomes" id="UP000373149">
    <property type="component" value="Unassembled WGS sequence"/>
</dbReference>
<dbReference type="InterPro" id="IPR029058">
    <property type="entry name" value="AB_hydrolase_fold"/>
</dbReference>
<protein>
    <submittedName>
        <fullName evidence="6">Alpha/beta hydrolase</fullName>
    </submittedName>
</protein>
<keyword evidence="7" id="KW-1185">Reference proteome</keyword>
<evidence type="ECO:0000313" key="6">
    <source>
        <dbReference type="EMBL" id="MPY47718.1"/>
    </source>
</evidence>